<dbReference type="EMBL" id="CABWMV010000025">
    <property type="protein sequence ID" value="VXD03371.1"/>
    <property type="molecule type" value="Genomic_DNA"/>
</dbReference>
<evidence type="ECO:0000313" key="9">
    <source>
        <dbReference type="Proteomes" id="UP000432350"/>
    </source>
</evidence>
<evidence type="ECO:0000256" key="1">
    <source>
        <dbReference type="ARBA" id="ARBA00004442"/>
    </source>
</evidence>
<dbReference type="InterPro" id="IPR011990">
    <property type="entry name" value="TPR-like_helical_dom_sf"/>
</dbReference>
<sequence length="542" mass="59818">MKKTSYIYHSMLFGSLILGSCSSSFLDVEPMTSVLESNFYKTIADADMALVGCYDGYQRTTSNGSQSFYLTAEVSADNCFGGTGTTDGRSFQAIDRFDIAQSQSDNNIFDGTWSDYYAGIFRCNTLLGKLDGTDFSGNTTARARIEGETKFLRATMYFDLVRLFENIPLLTSPTNENIPQSDPKAIYQLIVSDLKFAAANIPATAYPKSAAATNDGRATPFAAKALLARVYLFYSGYYGGEDIGVSKAEALAGLEEVIGSGQFALVADFKNLWPAASYIPNASNNTLDISKYAGKGNAEVVFAQKFNNTSNYNGYVDGNRWVVFLGLRGKNWSPYGQGWGACTVSKKFFNEFDNTDTRKTASIIDIDGENITGFDLKDQREYTGYTIKKYAPTALPDGTTNTGGDKDMQLSQDQDYFVIRYADVLLMAAELGSANAQKYFDEVRKRAYKTNFVSLAVSKNNILKERKFEFAFEGIRYWDVLRQGLNNAAATLETTEDVLSGSVPEKVIVTKERFLTTKGFMQIPNKQITLSNGVLKQNAGWN</sequence>
<name>A0A654DDH5_SPHMU</name>
<keyword evidence="4" id="KW-0472">Membrane</keyword>
<proteinExistence type="inferred from homology"/>
<dbReference type="Proteomes" id="UP000432350">
    <property type="component" value="Unassembled WGS sequence"/>
</dbReference>
<organism evidence="8 9">
    <name type="scientific">Sphingobacterium multivorum</name>
    <dbReference type="NCBI Taxonomy" id="28454"/>
    <lineage>
        <taxon>Bacteria</taxon>
        <taxon>Pseudomonadati</taxon>
        <taxon>Bacteroidota</taxon>
        <taxon>Sphingobacteriia</taxon>
        <taxon>Sphingobacteriales</taxon>
        <taxon>Sphingobacteriaceae</taxon>
        <taxon>Sphingobacterium</taxon>
    </lineage>
</organism>
<gene>
    <name evidence="8" type="ORF">SPHINGO8BC_60006</name>
</gene>
<comment type="similarity">
    <text evidence="2">Belongs to the SusD family.</text>
</comment>
<evidence type="ECO:0000256" key="5">
    <source>
        <dbReference type="ARBA" id="ARBA00023237"/>
    </source>
</evidence>
<feature type="domain" description="SusD-like N-terminal" evidence="7">
    <location>
        <begin position="87"/>
        <end position="232"/>
    </location>
</feature>
<dbReference type="Gene3D" id="1.25.40.390">
    <property type="match status" value="1"/>
</dbReference>
<evidence type="ECO:0000256" key="2">
    <source>
        <dbReference type="ARBA" id="ARBA00006275"/>
    </source>
</evidence>
<protein>
    <submittedName>
        <fullName evidence="8">Carbohydrate-binding protein SusD</fullName>
    </submittedName>
</protein>
<dbReference type="Pfam" id="PF07980">
    <property type="entry name" value="SusD_RagB"/>
    <property type="match status" value="1"/>
</dbReference>
<dbReference type="RefSeq" id="WP_070568747.1">
    <property type="nucleotide sequence ID" value="NZ_CP068086.1"/>
</dbReference>
<dbReference type="InterPro" id="IPR033985">
    <property type="entry name" value="SusD-like_N"/>
</dbReference>
<dbReference type="GO" id="GO:0009279">
    <property type="term" value="C:cell outer membrane"/>
    <property type="evidence" value="ECO:0007669"/>
    <property type="project" value="UniProtKB-SubCell"/>
</dbReference>
<keyword evidence="5" id="KW-0998">Cell outer membrane</keyword>
<evidence type="ECO:0000256" key="4">
    <source>
        <dbReference type="ARBA" id="ARBA00023136"/>
    </source>
</evidence>
<reference evidence="8 9" key="1">
    <citation type="submission" date="2019-10" db="EMBL/GenBank/DDBJ databases">
        <authorList>
            <person name="Karimi E."/>
        </authorList>
    </citation>
    <scope>NUCLEOTIDE SEQUENCE [LARGE SCALE GENOMIC DNA]</scope>
    <source>
        <strain evidence="8">Sphingobacterium sp. 8BC</strain>
    </source>
</reference>
<dbReference type="PROSITE" id="PS51257">
    <property type="entry name" value="PROKAR_LIPOPROTEIN"/>
    <property type="match status" value="1"/>
</dbReference>
<keyword evidence="3" id="KW-0732">Signal</keyword>
<evidence type="ECO:0000259" key="7">
    <source>
        <dbReference type="Pfam" id="PF14322"/>
    </source>
</evidence>
<dbReference type="SUPFAM" id="SSF48452">
    <property type="entry name" value="TPR-like"/>
    <property type="match status" value="1"/>
</dbReference>
<comment type="subcellular location">
    <subcellularLocation>
        <location evidence="1">Cell outer membrane</location>
    </subcellularLocation>
</comment>
<feature type="domain" description="RagB/SusD" evidence="6">
    <location>
        <begin position="379"/>
        <end position="541"/>
    </location>
</feature>
<accession>A0A654DDH5</accession>
<dbReference type="Pfam" id="PF14322">
    <property type="entry name" value="SusD-like_3"/>
    <property type="match status" value="1"/>
</dbReference>
<dbReference type="AlphaFoldDB" id="A0A654DDH5"/>
<dbReference type="InterPro" id="IPR012944">
    <property type="entry name" value="SusD_RagB_dom"/>
</dbReference>
<evidence type="ECO:0000256" key="3">
    <source>
        <dbReference type="ARBA" id="ARBA00022729"/>
    </source>
</evidence>
<evidence type="ECO:0000259" key="6">
    <source>
        <dbReference type="Pfam" id="PF07980"/>
    </source>
</evidence>
<evidence type="ECO:0000313" key="8">
    <source>
        <dbReference type="EMBL" id="VXD03371.1"/>
    </source>
</evidence>